<dbReference type="AlphaFoldDB" id="A0A812RM66"/>
<feature type="coiled-coil region" evidence="1">
    <location>
        <begin position="133"/>
        <end position="181"/>
    </location>
</feature>
<proteinExistence type="predicted"/>
<evidence type="ECO:0000256" key="1">
    <source>
        <dbReference type="SAM" id="Coils"/>
    </source>
</evidence>
<keyword evidence="3" id="KW-1185">Reference proteome</keyword>
<dbReference type="EMBL" id="CAJNDS010002354">
    <property type="protein sequence ID" value="CAE7446135.1"/>
    <property type="molecule type" value="Genomic_DNA"/>
</dbReference>
<evidence type="ECO:0000313" key="3">
    <source>
        <dbReference type="Proteomes" id="UP000604046"/>
    </source>
</evidence>
<gene>
    <name evidence="2" type="ORF">SNAT2548_LOCUS24309</name>
</gene>
<name>A0A812RM66_9DINO</name>
<keyword evidence="1" id="KW-0175">Coiled coil</keyword>
<sequence>MHFFHCNVLHLGAILQSVPEAFIFGPCHLGLAPGHVLKIGSGFASPSDRSMPSSLLALALLVLSRGAENDTCELLSLQKEIGSGRISLTAPLRPPRGGSLAEDRVRDIEDRVGDGKALEEGVKVEEKKNEQAIEDHRESVKDWDRKLRESKDEEIKLKNDGKKAEEDLAKAKETYERCQSEAWISSCSKERKDMEDQEKRKAQIGDEAVKKAHEVADAEKKKAAAEKKLQKAKDAASKYTAIVESVTGTLTELGKCLKDSSSCDFAGTGIKLLQHASAVMTAAAFMLPWGPVISSAIQWVLGFFKAGVDPGPLAVNKDDLEYVVKLAISNNEVDSIQKSLDSSLEQLHGTLTYLAMTIVRRVEHLNGTVPDKRYYGELEMFKEFFWTGGDGLLSIRQARQNLFLAVLQTFGAASGEKTKSLRANLLDTTPFESNCWQKCSEWASHDYHPDCLDKGTKGLPIAQGRYDWMKDALKQFQNVEDIFRKVEGAFVEVIKMHANDDKAKDEAMVGDLRAPWVRHIRGLLVGADVTRMMRRVSALMKKVQDKCEVGYSPLMQKCNPKNPCTRTERTDQECWGYDNCNYLQLRIVGTPYACNGQCSDYGAAGEWKQIGRANIGKEDNKHGHNCYYHVQDLVDTFSRRTDGFRPQVGRNHDFLRNTYVYERNKRVDGAQHPCYSHGFHGLGATCSYADGAAYCARPVVCLKAWPRMREQTISQAQQKVLDECVDALDSKQWSLLKAPSGPKSESLILALKKEKKRMKKMRGPPS</sequence>
<evidence type="ECO:0000313" key="2">
    <source>
        <dbReference type="EMBL" id="CAE7446135.1"/>
    </source>
</evidence>
<feature type="coiled-coil region" evidence="1">
    <location>
        <begin position="208"/>
        <end position="242"/>
    </location>
</feature>
<organism evidence="2 3">
    <name type="scientific">Symbiodinium natans</name>
    <dbReference type="NCBI Taxonomy" id="878477"/>
    <lineage>
        <taxon>Eukaryota</taxon>
        <taxon>Sar</taxon>
        <taxon>Alveolata</taxon>
        <taxon>Dinophyceae</taxon>
        <taxon>Suessiales</taxon>
        <taxon>Symbiodiniaceae</taxon>
        <taxon>Symbiodinium</taxon>
    </lineage>
</organism>
<accession>A0A812RM66</accession>
<comment type="caution">
    <text evidence="2">The sequence shown here is derived from an EMBL/GenBank/DDBJ whole genome shotgun (WGS) entry which is preliminary data.</text>
</comment>
<protein>
    <submittedName>
        <fullName evidence="2">Uncharacterized protein</fullName>
    </submittedName>
</protein>
<reference evidence="2" key="1">
    <citation type="submission" date="2021-02" db="EMBL/GenBank/DDBJ databases">
        <authorList>
            <person name="Dougan E. K."/>
            <person name="Rhodes N."/>
            <person name="Thang M."/>
            <person name="Chan C."/>
        </authorList>
    </citation>
    <scope>NUCLEOTIDE SEQUENCE</scope>
</reference>
<dbReference type="Proteomes" id="UP000604046">
    <property type="component" value="Unassembled WGS sequence"/>
</dbReference>